<reference key="1">
    <citation type="journal article" date="2007" name="Nature">
        <title>The medaka draft genome and insights into vertebrate genome evolution.</title>
        <authorList>
            <person name="Kasahara M."/>
            <person name="Naruse K."/>
            <person name="Sasaki S."/>
            <person name="Nakatani Y."/>
            <person name="Qu W."/>
            <person name="Ahsan B."/>
            <person name="Yamada T."/>
            <person name="Nagayasu Y."/>
            <person name="Doi K."/>
            <person name="Kasai Y."/>
            <person name="Jindo T."/>
            <person name="Kobayashi D."/>
            <person name="Shimada A."/>
            <person name="Toyoda A."/>
            <person name="Kuroki Y."/>
            <person name="Fujiyama A."/>
            <person name="Sasaki T."/>
            <person name="Shimizu A."/>
            <person name="Asakawa S."/>
            <person name="Shimizu N."/>
            <person name="Hashimoto S."/>
            <person name="Yang J."/>
            <person name="Lee Y."/>
            <person name="Matsushima K."/>
            <person name="Sugano S."/>
            <person name="Sakaizumi M."/>
            <person name="Narita T."/>
            <person name="Ohishi K."/>
            <person name="Haga S."/>
            <person name="Ohta F."/>
            <person name="Nomoto H."/>
            <person name="Nogata K."/>
            <person name="Morishita T."/>
            <person name="Endo T."/>
            <person name="Shin-I T."/>
            <person name="Takeda H."/>
            <person name="Morishita S."/>
            <person name="Kohara Y."/>
        </authorList>
    </citation>
    <scope>NUCLEOTIDE SEQUENCE [LARGE SCALE GENOMIC DNA]</scope>
    <source>
        <strain>Hd-rR</strain>
    </source>
</reference>
<dbReference type="InterPro" id="IPR041418">
    <property type="entry name" value="SAM_3"/>
</dbReference>
<keyword evidence="4" id="KW-0963">Cytoplasm</keyword>
<reference evidence="9 10" key="2">
    <citation type="submission" date="2017-04" db="EMBL/GenBank/DDBJ databases">
        <title>CpG methylation of centromeres and impact of large insertions on vertebrate speciation.</title>
        <authorList>
            <person name="Ichikawa K."/>
            <person name="Yoshimura J."/>
            <person name="Morishita S."/>
        </authorList>
    </citation>
    <scope>NUCLEOTIDE SEQUENCE</scope>
    <source>
        <strain evidence="9 10">HNI</strain>
    </source>
</reference>
<dbReference type="InterPro" id="IPR039801">
    <property type="entry name" value="EPS8-like"/>
</dbReference>
<dbReference type="Proteomes" id="UP000265180">
    <property type="component" value="Chromosome 8"/>
</dbReference>
<keyword evidence="3 6" id="KW-0728">SH3 domain</keyword>
<dbReference type="Ensembl" id="ENSORLT00020020248.1">
    <property type="protein sequence ID" value="ENSORLP00020012920.1"/>
    <property type="gene ID" value="ENSORLG00020013863.1"/>
</dbReference>
<comment type="subcellular location">
    <subcellularLocation>
        <location evidence="1">Cytoplasm</location>
    </subcellularLocation>
</comment>
<dbReference type="InterPro" id="IPR001452">
    <property type="entry name" value="SH3_domain"/>
</dbReference>
<feature type="compositionally biased region" description="Low complexity" evidence="7">
    <location>
        <begin position="353"/>
        <end position="375"/>
    </location>
</feature>
<proteinExistence type="inferred from homology"/>
<feature type="region of interest" description="Disordered" evidence="7">
    <location>
        <begin position="339"/>
        <end position="390"/>
    </location>
</feature>
<dbReference type="CDD" id="cd11764">
    <property type="entry name" value="SH3_Eps8"/>
    <property type="match status" value="1"/>
</dbReference>
<dbReference type="FunFam" id="2.30.30.40:FF:000071">
    <property type="entry name" value="Epidermal growth factor receptor kinase substrate 8"/>
    <property type="match status" value="1"/>
</dbReference>
<reference evidence="9" key="3">
    <citation type="submission" date="2025-08" db="UniProtKB">
        <authorList>
            <consortium name="Ensembl"/>
        </authorList>
    </citation>
    <scope>IDENTIFICATION</scope>
    <source>
        <strain evidence="9">HNI</strain>
    </source>
</reference>
<evidence type="ECO:0000256" key="3">
    <source>
        <dbReference type="ARBA" id="ARBA00022443"/>
    </source>
</evidence>
<evidence type="ECO:0000256" key="5">
    <source>
        <dbReference type="ARBA" id="ARBA00022553"/>
    </source>
</evidence>
<evidence type="ECO:0000256" key="4">
    <source>
        <dbReference type="ARBA" id="ARBA00022490"/>
    </source>
</evidence>
<evidence type="ECO:0000256" key="6">
    <source>
        <dbReference type="PROSITE-ProRule" id="PRU00192"/>
    </source>
</evidence>
<dbReference type="GO" id="GO:0005737">
    <property type="term" value="C:cytoplasm"/>
    <property type="evidence" value="ECO:0007669"/>
    <property type="project" value="UniProtKB-SubCell"/>
</dbReference>
<protein>
    <submittedName>
        <fullName evidence="9">Eps8 like 1a</fullName>
    </submittedName>
</protein>
<dbReference type="PROSITE" id="PS50002">
    <property type="entry name" value="SH3"/>
    <property type="match status" value="1"/>
</dbReference>
<evidence type="ECO:0000256" key="1">
    <source>
        <dbReference type="ARBA" id="ARBA00004496"/>
    </source>
</evidence>
<dbReference type="AlphaFoldDB" id="A0A3P9KWR8"/>
<organism evidence="9 10">
    <name type="scientific">Oryzias latipes</name>
    <name type="common">Japanese rice fish</name>
    <name type="synonym">Japanese killifish</name>
    <dbReference type="NCBI Taxonomy" id="8090"/>
    <lineage>
        <taxon>Eukaryota</taxon>
        <taxon>Metazoa</taxon>
        <taxon>Chordata</taxon>
        <taxon>Craniata</taxon>
        <taxon>Vertebrata</taxon>
        <taxon>Euteleostomi</taxon>
        <taxon>Actinopterygii</taxon>
        <taxon>Neopterygii</taxon>
        <taxon>Teleostei</taxon>
        <taxon>Neoteleostei</taxon>
        <taxon>Acanthomorphata</taxon>
        <taxon>Ovalentaria</taxon>
        <taxon>Atherinomorphae</taxon>
        <taxon>Beloniformes</taxon>
        <taxon>Adrianichthyidae</taxon>
        <taxon>Oryziinae</taxon>
        <taxon>Oryzias</taxon>
    </lineage>
</organism>
<dbReference type="Gene3D" id="2.30.30.40">
    <property type="entry name" value="SH3 Domains"/>
    <property type="match status" value="1"/>
</dbReference>
<dbReference type="Pfam" id="PF22975">
    <property type="entry name" value="EPS8_2nd"/>
    <property type="match status" value="1"/>
</dbReference>
<feature type="region of interest" description="Disordered" evidence="7">
    <location>
        <begin position="407"/>
        <end position="426"/>
    </location>
</feature>
<accession>A0A3P9KWR8</accession>
<dbReference type="PANTHER" id="PTHR12287">
    <property type="entry name" value="EPIDERMAL GROWTH FACTOR RECEPTOR KINASE SUBSTRATE EPS8-RELATED PROTEIN"/>
    <property type="match status" value="1"/>
</dbReference>
<feature type="compositionally biased region" description="Polar residues" evidence="7">
    <location>
        <begin position="417"/>
        <end position="426"/>
    </location>
</feature>
<dbReference type="InterPro" id="IPR035462">
    <property type="entry name" value="Eps8_SH3"/>
</dbReference>
<feature type="region of interest" description="Disordered" evidence="7">
    <location>
        <begin position="86"/>
        <end position="111"/>
    </location>
</feature>
<dbReference type="Gene3D" id="1.10.150.50">
    <property type="entry name" value="Transcription Factor, Ets-1"/>
    <property type="match status" value="1"/>
</dbReference>
<dbReference type="InterPro" id="IPR055093">
    <property type="entry name" value="EPS8_2nd"/>
</dbReference>
<feature type="compositionally biased region" description="Basic residues" evidence="7">
    <location>
        <begin position="91"/>
        <end position="100"/>
    </location>
</feature>
<name>A0A3P9KWR8_ORYLA</name>
<reference evidence="9" key="4">
    <citation type="submission" date="2025-09" db="UniProtKB">
        <authorList>
            <consortium name="Ensembl"/>
        </authorList>
    </citation>
    <scope>IDENTIFICATION</scope>
    <source>
        <strain evidence="9">HNI</strain>
    </source>
</reference>
<dbReference type="Pfam" id="PF18016">
    <property type="entry name" value="SAM_3"/>
    <property type="match status" value="1"/>
</dbReference>
<feature type="domain" description="SH3" evidence="8">
    <location>
        <begin position="282"/>
        <end position="341"/>
    </location>
</feature>
<keyword evidence="5" id="KW-0597">Phosphoprotein</keyword>
<dbReference type="SMART" id="SM00326">
    <property type="entry name" value="SH3"/>
    <property type="match status" value="1"/>
</dbReference>
<feature type="region of interest" description="Disordered" evidence="7">
    <location>
        <begin position="1"/>
        <end position="57"/>
    </location>
</feature>
<dbReference type="SUPFAM" id="SSF50044">
    <property type="entry name" value="SH3-domain"/>
    <property type="match status" value="1"/>
</dbReference>
<dbReference type="InterPro" id="IPR036028">
    <property type="entry name" value="SH3-like_dom_sf"/>
</dbReference>
<feature type="compositionally biased region" description="Basic and acidic residues" evidence="7">
    <location>
        <begin position="37"/>
        <end position="49"/>
    </location>
</feature>
<evidence type="ECO:0000256" key="2">
    <source>
        <dbReference type="ARBA" id="ARBA00006197"/>
    </source>
</evidence>
<evidence type="ECO:0000259" key="8">
    <source>
        <dbReference type="PROSITE" id="PS50002"/>
    </source>
</evidence>
<dbReference type="FunFam" id="1.10.150.50:FF:000023">
    <property type="entry name" value="Epidermal growth factor receptor kinase substrate 8"/>
    <property type="match status" value="1"/>
</dbReference>
<evidence type="ECO:0000313" key="9">
    <source>
        <dbReference type="Ensembl" id="ENSORLP00020012920.1"/>
    </source>
</evidence>
<dbReference type="PANTHER" id="PTHR12287:SF19">
    <property type="entry name" value="EPIDERMAL GROWTH FACTOR RECEPTOR KINASE SUBSTRATE 8-LIKE PROTEIN 1"/>
    <property type="match status" value="1"/>
</dbReference>
<evidence type="ECO:0000313" key="10">
    <source>
        <dbReference type="Proteomes" id="UP000265180"/>
    </source>
</evidence>
<evidence type="ECO:0000256" key="7">
    <source>
        <dbReference type="SAM" id="MobiDB-lite"/>
    </source>
</evidence>
<sequence length="499" mass="54832">MVWQMSANPPQVMPRRSSGARVTPKEQPLGGLVIHSEPGRENGTNRESNDSTQGNAEREVEILNHCFEDVEKFIARLQQAAEAKSILDQRAKKKSRSTKKGSKESDFLTKKACPPSEEEFTSIFQKIKYSLCLLHRLQASIAQPSPSELLHHVFLPLQLLVNTTGGTTMAASVASPGMTKGAVAMLQNDLTAENKQLWTSLGTNWTSPCSDISASTYTPVFLDGWQPPKCDSTGKIFQDPIQLQFKHEAAMERQQTRSLQKPNAQIHGEAADTVDGNGLAPEGTKYYRCSYDFVARNSSELSVLQGEILAVINSTKRWWKCQNHYDQIGFVPYNILEPAPDQHFPEKPKTRTASQSQTSPLSSSPAASSATGQGQMMLMPPSNAPGEDSGRVLIMNDELLRKLAEKRASVHEADGPSTPTSPQLNYHSQPTEVKAWLTAKGFSQEAVHSLGILNAAQLFSLTEEELSTVLPEEGSSVYSNILIEKALLEDIRKASEQQA</sequence>
<dbReference type="InterPro" id="IPR013761">
    <property type="entry name" value="SAM/pointed_sf"/>
</dbReference>
<dbReference type="Pfam" id="PF00018">
    <property type="entry name" value="SH3_1"/>
    <property type="match status" value="1"/>
</dbReference>
<comment type="similarity">
    <text evidence="2">Belongs to the EPS8 family.</text>
</comment>